<protein>
    <submittedName>
        <fullName evidence="2">Uncharacterized protein</fullName>
    </submittedName>
</protein>
<keyword evidence="3" id="KW-1185">Reference proteome</keyword>
<proteinExistence type="predicted"/>
<keyword evidence="1" id="KW-1133">Transmembrane helix</keyword>
<dbReference type="EMBL" id="FSQW01000001">
    <property type="protein sequence ID" value="SIN60432.1"/>
    <property type="molecule type" value="Genomic_DNA"/>
</dbReference>
<evidence type="ECO:0000313" key="3">
    <source>
        <dbReference type="Proteomes" id="UP000185192"/>
    </source>
</evidence>
<feature type="transmembrane region" description="Helical" evidence="1">
    <location>
        <begin position="145"/>
        <end position="161"/>
    </location>
</feature>
<name>A0A1N6CPJ6_9SPHN</name>
<feature type="transmembrane region" description="Helical" evidence="1">
    <location>
        <begin position="74"/>
        <end position="93"/>
    </location>
</feature>
<evidence type="ECO:0000313" key="2">
    <source>
        <dbReference type="EMBL" id="SIN60432.1"/>
    </source>
</evidence>
<feature type="transmembrane region" description="Helical" evidence="1">
    <location>
        <begin position="6"/>
        <end position="25"/>
    </location>
</feature>
<keyword evidence="1" id="KW-0812">Transmembrane</keyword>
<gene>
    <name evidence="2" type="ORF">SAMN02745824_0664</name>
</gene>
<sequence length="179" mass="19267">MLLFDNSTQAAGLLAFLIAFGCCLIPGRRGAWSWLAAIYLALAIEMMVETRHGLRLLVNDVMQRGGLYADRTGYQLAIAGLLTILVLAVLYQVAQSGLWRKSSRAAKTAGIATLILLLLFVVELLSLHAIDALLYQTTGGLMRVGWSWIVLAGVTAISAIFQGRAAAPQQPDHGETKAD</sequence>
<keyword evidence="1" id="KW-0472">Membrane</keyword>
<evidence type="ECO:0000256" key="1">
    <source>
        <dbReference type="SAM" id="Phobius"/>
    </source>
</evidence>
<feature type="transmembrane region" description="Helical" evidence="1">
    <location>
        <begin position="105"/>
        <end position="125"/>
    </location>
</feature>
<dbReference type="STRING" id="1123272.SAMN02745824_0664"/>
<dbReference type="Proteomes" id="UP000185192">
    <property type="component" value="Unassembled WGS sequence"/>
</dbReference>
<dbReference type="RefSeq" id="WP_074203709.1">
    <property type="nucleotide sequence ID" value="NZ_FSQW01000001.1"/>
</dbReference>
<organism evidence="2 3">
    <name type="scientific">Parasphingorhabdus marina DSM 22363</name>
    <dbReference type="NCBI Taxonomy" id="1123272"/>
    <lineage>
        <taxon>Bacteria</taxon>
        <taxon>Pseudomonadati</taxon>
        <taxon>Pseudomonadota</taxon>
        <taxon>Alphaproteobacteria</taxon>
        <taxon>Sphingomonadales</taxon>
        <taxon>Sphingomonadaceae</taxon>
        <taxon>Parasphingorhabdus</taxon>
    </lineage>
</organism>
<dbReference type="AlphaFoldDB" id="A0A1N6CPJ6"/>
<accession>A0A1N6CPJ6</accession>
<reference evidence="3" key="1">
    <citation type="submission" date="2016-11" db="EMBL/GenBank/DDBJ databases">
        <authorList>
            <person name="Varghese N."/>
            <person name="Submissions S."/>
        </authorList>
    </citation>
    <scope>NUCLEOTIDE SEQUENCE [LARGE SCALE GENOMIC DNA]</scope>
    <source>
        <strain evidence="3">DSM 22363</strain>
    </source>
</reference>